<organism evidence="2 3">
    <name type="scientific">Dryococelus australis</name>
    <dbReference type="NCBI Taxonomy" id="614101"/>
    <lineage>
        <taxon>Eukaryota</taxon>
        <taxon>Metazoa</taxon>
        <taxon>Ecdysozoa</taxon>
        <taxon>Arthropoda</taxon>
        <taxon>Hexapoda</taxon>
        <taxon>Insecta</taxon>
        <taxon>Pterygota</taxon>
        <taxon>Neoptera</taxon>
        <taxon>Polyneoptera</taxon>
        <taxon>Phasmatodea</taxon>
        <taxon>Verophasmatodea</taxon>
        <taxon>Anareolatae</taxon>
        <taxon>Phasmatidae</taxon>
        <taxon>Eurycanthinae</taxon>
        <taxon>Dryococelus</taxon>
    </lineage>
</organism>
<feature type="compositionally biased region" description="Basic and acidic residues" evidence="1">
    <location>
        <begin position="125"/>
        <end position="145"/>
    </location>
</feature>
<dbReference type="Proteomes" id="UP001159363">
    <property type="component" value="Chromosome 2"/>
</dbReference>
<evidence type="ECO:0000313" key="2">
    <source>
        <dbReference type="EMBL" id="KAJ8892389.1"/>
    </source>
</evidence>
<reference evidence="2 3" key="1">
    <citation type="submission" date="2023-02" db="EMBL/GenBank/DDBJ databases">
        <title>LHISI_Scaffold_Assembly.</title>
        <authorList>
            <person name="Stuart O.P."/>
            <person name="Cleave R."/>
            <person name="Magrath M.J.L."/>
            <person name="Mikheyev A.S."/>
        </authorList>
    </citation>
    <scope>NUCLEOTIDE SEQUENCE [LARGE SCALE GENOMIC DNA]</scope>
    <source>
        <strain evidence="2">Daus_M_001</strain>
        <tissue evidence="2">Leg muscle</tissue>
    </source>
</reference>
<feature type="compositionally biased region" description="Basic and acidic residues" evidence="1">
    <location>
        <begin position="285"/>
        <end position="302"/>
    </location>
</feature>
<comment type="caution">
    <text evidence="2">The sequence shown here is derived from an EMBL/GenBank/DDBJ whole genome shotgun (WGS) entry which is preliminary data.</text>
</comment>
<sequence>MISKCAEHNEERDIFSLANFVLNNRSVNNKTTVASIKFSVSRLAKIQKWKTSNLFRAYISGNDCATPLGSPRNFRGERELNHYGKSYCFTGEAGVLNSRPPKGPATAGRVTACVGGSRAVDKCEAKRKEEGERDGVAGEREREDQCIGAGSRSLLTASPSEVGQEAATRRLRRGKRIETRWLTAGRANVPHDMKMSEIISDRKKKPNTSQRKKWNIGNMGQAIAEVVKCFMGYKKASTVFNVTRTTLFRMALKNEETPAEASQSTLIRRPVLPPELEKSGVVARKTQERNKRRLESSSDDYPHNMSDQYSDSDLVEIGLEGISVELSWGRWWVSHTAGKSQGGKGDSSPLAKARLEVMHYSSYWRRARAGQATSRHSRGRWKKRLPGAAPWWTPSSFLRSVLPRPRTKGPSFQWDPNHLQLTRS</sequence>
<keyword evidence="3" id="KW-1185">Reference proteome</keyword>
<gene>
    <name evidence="2" type="ORF">PR048_004969</name>
</gene>
<dbReference type="EMBL" id="JARBHB010000002">
    <property type="protein sequence ID" value="KAJ8892389.1"/>
    <property type="molecule type" value="Genomic_DNA"/>
</dbReference>
<accession>A0ABQ9I7X6</accession>
<feature type="region of interest" description="Disordered" evidence="1">
    <location>
        <begin position="125"/>
        <end position="165"/>
    </location>
</feature>
<feature type="region of interest" description="Disordered" evidence="1">
    <location>
        <begin position="277"/>
        <end position="307"/>
    </location>
</feature>
<proteinExistence type="predicted"/>
<evidence type="ECO:0000313" key="3">
    <source>
        <dbReference type="Proteomes" id="UP001159363"/>
    </source>
</evidence>
<evidence type="ECO:0000256" key="1">
    <source>
        <dbReference type="SAM" id="MobiDB-lite"/>
    </source>
</evidence>
<protein>
    <recommendedName>
        <fullName evidence="4">HTH psq-type domain-containing protein</fullName>
    </recommendedName>
</protein>
<name>A0ABQ9I7X6_9NEOP</name>
<evidence type="ECO:0008006" key="4">
    <source>
        <dbReference type="Google" id="ProtNLM"/>
    </source>
</evidence>